<evidence type="ECO:0000313" key="3">
    <source>
        <dbReference type="Proteomes" id="UP000321947"/>
    </source>
</evidence>
<dbReference type="AlphaFoldDB" id="A0A5D3DK26"/>
<dbReference type="EMBL" id="SSTD01004111">
    <property type="protein sequence ID" value="TYK24021.1"/>
    <property type="molecule type" value="Genomic_DNA"/>
</dbReference>
<proteinExistence type="predicted"/>
<evidence type="ECO:0000313" key="2">
    <source>
        <dbReference type="EMBL" id="TYK24021.1"/>
    </source>
</evidence>
<protein>
    <submittedName>
        <fullName evidence="2">Kinesin-like protein KIN12B</fullName>
    </submittedName>
</protein>
<accession>A0A5D3DK26</accession>
<dbReference type="Proteomes" id="UP000321947">
    <property type="component" value="Unassembled WGS sequence"/>
</dbReference>
<feature type="compositionally biased region" description="Polar residues" evidence="1">
    <location>
        <begin position="48"/>
        <end position="59"/>
    </location>
</feature>
<feature type="region of interest" description="Disordered" evidence="1">
    <location>
        <begin position="1"/>
        <end position="62"/>
    </location>
</feature>
<comment type="caution">
    <text evidence="2">The sequence shown here is derived from an EMBL/GenBank/DDBJ whole genome shotgun (WGS) entry which is preliminary data.</text>
</comment>
<sequence length="84" mass="9247">MKHFMQPRNLILRETHLPDPLPSSSPSPNDFGIQGDRPPRKSKSSSKENAPQSNPNSMVLDSKPSLAKLKTVLENSILGCPILE</sequence>
<gene>
    <name evidence="2" type="ORF">E5676_scaffold250G001130</name>
</gene>
<organism evidence="2 3">
    <name type="scientific">Cucumis melo var. makuwa</name>
    <name type="common">Oriental melon</name>
    <dbReference type="NCBI Taxonomy" id="1194695"/>
    <lineage>
        <taxon>Eukaryota</taxon>
        <taxon>Viridiplantae</taxon>
        <taxon>Streptophyta</taxon>
        <taxon>Embryophyta</taxon>
        <taxon>Tracheophyta</taxon>
        <taxon>Spermatophyta</taxon>
        <taxon>Magnoliopsida</taxon>
        <taxon>eudicotyledons</taxon>
        <taxon>Gunneridae</taxon>
        <taxon>Pentapetalae</taxon>
        <taxon>rosids</taxon>
        <taxon>fabids</taxon>
        <taxon>Cucurbitales</taxon>
        <taxon>Cucurbitaceae</taxon>
        <taxon>Benincaseae</taxon>
        <taxon>Cucumis</taxon>
    </lineage>
</organism>
<evidence type="ECO:0000256" key="1">
    <source>
        <dbReference type="SAM" id="MobiDB-lite"/>
    </source>
</evidence>
<name>A0A5D3DK26_CUCMM</name>
<reference evidence="2 3" key="1">
    <citation type="submission" date="2019-08" db="EMBL/GenBank/DDBJ databases">
        <title>Draft genome sequences of two oriental melons (Cucumis melo L. var makuwa).</title>
        <authorList>
            <person name="Kwon S.-Y."/>
        </authorList>
    </citation>
    <scope>NUCLEOTIDE SEQUENCE [LARGE SCALE GENOMIC DNA]</scope>
    <source>
        <strain evidence="3">cv. Chang Bougi</strain>
        <tissue evidence="2">Leaf</tissue>
    </source>
</reference>